<accession>F3Z0T0</accession>
<feature type="domain" description="Peptidase M16 N-terminal" evidence="2">
    <location>
        <begin position="19"/>
        <end position="165"/>
    </location>
</feature>
<dbReference type="PANTHER" id="PTHR11851:SF49">
    <property type="entry name" value="MITOCHONDRIAL-PROCESSING PEPTIDASE SUBUNIT ALPHA"/>
    <property type="match status" value="1"/>
</dbReference>
<reference evidence="4 5" key="1">
    <citation type="journal article" date="2011" name="J. Bacteriol.">
        <title>Genome sequence of the mercury-methylating and pleomorphic Desulfovibrio africanus Strain Walvis Bay.</title>
        <authorList>
            <person name="Brown S.D."/>
            <person name="Wall J.D."/>
            <person name="Kucken A.M."/>
            <person name="Gilmour C.C."/>
            <person name="Podar M."/>
            <person name="Brandt C.C."/>
            <person name="Teshima H."/>
            <person name="Detter J.C."/>
            <person name="Han C.S."/>
            <person name="Land M.L."/>
            <person name="Lucas S."/>
            <person name="Han J."/>
            <person name="Pennacchio L."/>
            <person name="Nolan M."/>
            <person name="Pitluck S."/>
            <person name="Woyke T."/>
            <person name="Goodwin L."/>
            <person name="Palumbo A.V."/>
            <person name="Elias D.A."/>
        </authorList>
    </citation>
    <scope>NUCLEOTIDE SEQUENCE [LARGE SCALE GENOMIC DNA]</scope>
    <source>
        <strain evidence="4 5">Walvis Bay</strain>
    </source>
</reference>
<evidence type="ECO:0000313" key="4">
    <source>
        <dbReference type="EMBL" id="EGJ51008.1"/>
    </source>
</evidence>
<protein>
    <submittedName>
        <fullName evidence="4">Processing peptidase</fullName>
    </submittedName>
</protein>
<dbReference type="InterPro" id="IPR007863">
    <property type="entry name" value="Peptidase_M16_C"/>
</dbReference>
<dbReference type="eggNOG" id="COG0612">
    <property type="taxonomic scope" value="Bacteria"/>
</dbReference>
<dbReference type="KEGG" id="daf:Desaf_2692"/>
<dbReference type="Gene3D" id="3.30.830.10">
    <property type="entry name" value="Metalloenzyme, LuxS/M16 peptidase-like"/>
    <property type="match status" value="2"/>
</dbReference>
<dbReference type="EMBL" id="CP003221">
    <property type="protein sequence ID" value="EGJ51008.1"/>
    <property type="molecule type" value="Genomic_DNA"/>
</dbReference>
<evidence type="ECO:0000259" key="2">
    <source>
        <dbReference type="Pfam" id="PF00675"/>
    </source>
</evidence>
<dbReference type="SUPFAM" id="SSF63411">
    <property type="entry name" value="LuxS/MPP-like metallohydrolase"/>
    <property type="match status" value="2"/>
</dbReference>
<dbReference type="Pfam" id="PF05193">
    <property type="entry name" value="Peptidase_M16_C"/>
    <property type="match status" value="1"/>
</dbReference>
<dbReference type="InterPro" id="IPR050361">
    <property type="entry name" value="MPP/UQCRC_Complex"/>
</dbReference>
<dbReference type="STRING" id="690850.Desaf_2692"/>
<dbReference type="GO" id="GO:0046872">
    <property type="term" value="F:metal ion binding"/>
    <property type="evidence" value="ECO:0007669"/>
    <property type="project" value="InterPro"/>
</dbReference>
<dbReference type="HOGENOM" id="CLU_009902_3_0_7"/>
<dbReference type="RefSeq" id="WP_014260695.1">
    <property type="nucleotide sequence ID" value="NC_016629.1"/>
</dbReference>
<evidence type="ECO:0000256" key="1">
    <source>
        <dbReference type="ARBA" id="ARBA00007261"/>
    </source>
</evidence>
<dbReference type="Pfam" id="PF00675">
    <property type="entry name" value="Peptidase_M16"/>
    <property type="match status" value="1"/>
</dbReference>
<gene>
    <name evidence="4" type="ORF">Desaf_2692</name>
</gene>
<organism evidence="4 5">
    <name type="scientific">Desulfocurvibacter africanus subsp. africanus str. Walvis Bay</name>
    <dbReference type="NCBI Taxonomy" id="690850"/>
    <lineage>
        <taxon>Bacteria</taxon>
        <taxon>Pseudomonadati</taxon>
        <taxon>Thermodesulfobacteriota</taxon>
        <taxon>Desulfovibrionia</taxon>
        <taxon>Desulfovibrionales</taxon>
        <taxon>Desulfovibrionaceae</taxon>
        <taxon>Desulfocurvibacter</taxon>
    </lineage>
</organism>
<keyword evidence="5" id="KW-1185">Reference proteome</keyword>
<dbReference type="Proteomes" id="UP000007844">
    <property type="component" value="Chromosome"/>
</dbReference>
<proteinExistence type="inferred from homology"/>
<feature type="domain" description="Peptidase M16 C-terminal" evidence="3">
    <location>
        <begin position="177"/>
        <end position="344"/>
    </location>
</feature>
<dbReference type="InterPro" id="IPR011765">
    <property type="entry name" value="Pept_M16_N"/>
</dbReference>
<sequence>MSMNTDSIVCASQLDNGIRVVTERIPATRSASLGIWIEAGSLDEQPNQEGMAHFWEHMAFKGTLTRTALDIAKDLDRLGGFSNAFTGREHTCFHARMVDTGLADAMDILSDIVLRPRLDPSDILLEQDVVLQEIAMVNDTPEDYLFEHFWSVYWTEPAMAHSILGNDNTVQGFVPAMLDAWRQEHYKPGRMLVAAAGAVDHEKLVNLASRTFGSLPPASDARQQSLSGVQSRRQAIDRDMEQTHVLLGFPGVALTDERRFALAYLNSLLGGQMSSRLFQEVRERRGLAYSVYSSHQALANQGVLQVYAATQPGKCREMLSVILQELHELAQGKVDEAEIAHCRDHLLGMLYLGTESSEDRMLRLAKNHYLFGRHVPVEETAAKLNAVNLDDIRAVARDFLAPDQACLCILGPDVDESLWKGLWD</sequence>
<name>F3Z0T0_DESAF</name>
<evidence type="ECO:0000313" key="5">
    <source>
        <dbReference type="Proteomes" id="UP000007844"/>
    </source>
</evidence>
<evidence type="ECO:0000259" key="3">
    <source>
        <dbReference type="Pfam" id="PF05193"/>
    </source>
</evidence>
<dbReference type="AlphaFoldDB" id="F3Z0T0"/>
<dbReference type="InterPro" id="IPR011249">
    <property type="entry name" value="Metalloenz_LuxS/M16"/>
</dbReference>
<comment type="similarity">
    <text evidence="1">Belongs to the peptidase M16 family.</text>
</comment>
<dbReference type="PANTHER" id="PTHR11851">
    <property type="entry name" value="METALLOPROTEASE"/>
    <property type="match status" value="1"/>
</dbReference>